<gene>
    <name evidence="2" type="ORF">NLI96_g5295</name>
</gene>
<protein>
    <recommendedName>
        <fullName evidence="4">Asp/Glu/hydantoin racemase</fullName>
    </recommendedName>
</protein>
<accession>A0AAD5V3A0</accession>
<evidence type="ECO:0008006" key="4">
    <source>
        <dbReference type="Google" id="ProtNLM"/>
    </source>
</evidence>
<keyword evidence="3" id="KW-1185">Reference proteome</keyword>
<dbReference type="EMBL" id="JANAWD010000170">
    <property type="protein sequence ID" value="KAJ3484952.1"/>
    <property type="molecule type" value="Genomic_DNA"/>
</dbReference>
<reference evidence="2" key="1">
    <citation type="submission" date="2022-07" db="EMBL/GenBank/DDBJ databases">
        <title>Genome Sequence of Physisporinus lineatus.</title>
        <authorList>
            <person name="Buettner E."/>
        </authorList>
    </citation>
    <scope>NUCLEOTIDE SEQUENCE</scope>
    <source>
        <strain evidence="2">VT162</strain>
    </source>
</reference>
<dbReference type="PANTHER" id="PTHR28047:SF5">
    <property type="entry name" value="PROTEIN DCG1"/>
    <property type="match status" value="1"/>
</dbReference>
<dbReference type="PANTHER" id="PTHR28047">
    <property type="entry name" value="PROTEIN DCG1"/>
    <property type="match status" value="1"/>
</dbReference>
<evidence type="ECO:0000256" key="1">
    <source>
        <dbReference type="ARBA" id="ARBA00038414"/>
    </source>
</evidence>
<comment type="similarity">
    <text evidence="1">Belongs to the HyuE racemase family.</text>
</comment>
<dbReference type="InterPro" id="IPR052186">
    <property type="entry name" value="Hydantoin_racemase-like"/>
</dbReference>
<dbReference type="Proteomes" id="UP001212997">
    <property type="component" value="Unassembled WGS sequence"/>
</dbReference>
<dbReference type="InterPro" id="IPR015942">
    <property type="entry name" value="Asp/Glu/hydantoin_racemase"/>
</dbReference>
<proteinExistence type="inferred from homology"/>
<sequence>MTRGLKAALQDLMHPHLSLDYFTAPPTAPPSIDDEATSSASTSVTFAALLPLLVHNPPTPYNPALDGPYSAYLVACYSPHPLTRLLRDHTGAPVLNIFEASLLHARALALPFGIVTTGAYWEETLTNAVREYFTGEGEAGVAVQSHEPFPSRRNIRGFVGVRSTGLTAFELHSTPREVVTWRIVEATAQLVKNGARIIIMGCAGMAGMEDAVRTGAMNEGQEVHIIDGVRAGVILLEGLVKTRVMSEYKLAVP</sequence>
<evidence type="ECO:0000313" key="3">
    <source>
        <dbReference type="Proteomes" id="UP001212997"/>
    </source>
</evidence>
<dbReference type="Pfam" id="PF01177">
    <property type="entry name" value="Asp_Glu_race"/>
    <property type="match status" value="1"/>
</dbReference>
<comment type="caution">
    <text evidence="2">The sequence shown here is derived from an EMBL/GenBank/DDBJ whole genome shotgun (WGS) entry which is preliminary data.</text>
</comment>
<dbReference type="AlphaFoldDB" id="A0AAD5V3A0"/>
<evidence type="ECO:0000313" key="2">
    <source>
        <dbReference type="EMBL" id="KAJ3484952.1"/>
    </source>
</evidence>
<name>A0AAD5V3A0_9APHY</name>
<dbReference type="InterPro" id="IPR053714">
    <property type="entry name" value="Iso_Racemase_Enz_sf"/>
</dbReference>
<organism evidence="2 3">
    <name type="scientific">Meripilus lineatus</name>
    <dbReference type="NCBI Taxonomy" id="2056292"/>
    <lineage>
        <taxon>Eukaryota</taxon>
        <taxon>Fungi</taxon>
        <taxon>Dikarya</taxon>
        <taxon>Basidiomycota</taxon>
        <taxon>Agaricomycotina</taxon>
        <taxon>Agaricomycetes</taxon>
        <taxon>Polyporales</taxon>
        <taxon>Meripilaceae</taxon>
        <taxon>Meripilus</taxon>
    </lineage>
</organism>
<dbReference type="Gene3D" id="3.40.50.12500">
    <property type="match status" value="1"/>
</dbReference>
<dbReference type="GO" id="GO:0047661">
    <property type="term" value="F:amino-acid racemase activity"/>
    <property type="evidence" value="ECO:0007669"/>
    <property type="project" value="InterPro"/>
</dbReference>